<organism evidence="2 3">
    <name type="scientific">Candidatus Methylumidiphilus alinenensis</name>
    <dbReference type="NCBI Taxonomy" id="2202197"/>
    <lineage>
        <taxon>Bacteria</taxon>
        <taxon>Pseudomonadati</taxon>
        <taxon>Pseudomonadota</taxon>
        <taxon>Gammaproteobacteria</taxon>
        <taxon>Methylococcales</taxon>
        <taxon>Candidatus Methylumidiphilus</taxon>
    </lineage>
</organism>
<feature type="coiled-coil region" evidence="1">
    <location>
        <begin position="37"/>
        <end position="304"/>
    </location>
</feature>
<evidence type="ECO:0000256" key="1">
    <source>
        <dbReference type="SAM" id="Coils"/>
    </source>
</evidence>
<sequence>MHEIICPHCKKGFKIDEAGYADILKQVHDADFEKQLHDRLELAEKDKQNAIKLAEKDKDSEIQNLKAKLEKERDQLKNDLEQSKKEKESAVELAKTQVTGALEKAAAAKDAEIQRLQAELAAAEHVQKNAVNDALNPVAKERDQLKNDLEQAKKEKESAVELAKTQVTSALEKAAAAKDAEIQKLQAELAAVEHVQKNAVNDALNPVAKERDQLKNDLEQAKKEKESAVELAKIQVTGALEKAAAAKDAEIQRLQAELAAAEHVQKNAVNDAINPVAKERDQLKNDLEQAKKEKESAVELAKIQVTSTKDAEIQDLKNKIANAVTAQQLAVNAIKDKYDAQLKDRNDEVERLRDMKAKLSTKMVGETLEQHCEIEFNRIRAMAFPKAYFEKDTDARAGSKGDYIFRDSDEASTEIVSIMFEMKNESEETVSKKKNEDFFKELDKDRNEKNCEYAILVSLLEPDSELYNSGIVDVSHRYQKMYVVRPQFFIPIITLLRNAAQNSLKYKTELVLMKKQNIDITNFENELEAFKTGFARNYELASKKFKTAIEEIDKTIDHLQRTKDALLGSENNLRLANNKADDLTIKKLTKGNPTMVSKFAELKNDDTPDSE</sequence>
<reference evidence="2 3" key="1">
    <citation type="journal article" date="2018" name="Aquat. Microb. Ecol.">
        <title>Gammaproteobacterial methanotrophs dominate.</title>
        <authorList>
            <person name="Rissanen A.J."/>
            <person name="Saarenheimo J."/>
            <person name="Tiirola M."/>
            <person name="Peura S."/>
            <person name="Aalto S.L."/>
            <person name="Karvinen A."/>
            <person name="Nykanen H."/>
        </authorList>
    </citation>
    <scope>NUCLEOTIDE SEQUENCE [LARGE SCALE GENOMIC DNA]</scope>
    <source>
        <strain evidence="2">AMbin10</strain>
    </source>
</reference>
<feature type="coiled-coil region" evidence="1">
    <location>
        <begin position="335"/>
        <end position="362"/>
    </location>
</feature>
<dbReference type="Pfam" id="PF09903">
    <property type="entry name" value="DUF2130"/>
    <property type="match status" value="1"/>
</dbReference>
<dbReference type="Proteomes" id="UP000249396">
    <property type="component" value="Unassembled WGS sequence"/>
</dbReference>
<keyword evidence="1" id="KW-0175">Coiled coil</keyword>
<comment type="caution">
    <text evidence="2">The sequence shown here is derived from an EMBL/GenBank/DDBJ whole genome shotgun (WGS) entry which is preliminary data.</text>
</comment>
<protein>
    <submittedName>
        <fullName evidence="2">DUF2130 domain-containing protein</fullName>
    </submittedName>
</protein>
<dbReference type="EMBL" id="QJPH01000089">
    <property type="protein sequence ID" value="PZN86198.1"/>
    <property type="molecule type" value="Genomic_DNA"/>
</dbReference>
<dbReference type="InterPro" id="IPR019219">
    <property type="entry name" value="DUF2130"/>
</dbReference>
<accession>A0A2W4S449</accession>
<evidence type="ECO:0000313" key="3">
    <source>
        <dbReference type="Proteomes" id="UP000249396"/>
    </source>
</evidence>
<gene>
    <name evidence="2" type="ORF">DM484_01015</name>
</gene>
<name>A0A2W4S449_9GAMM</name>
<dbReference type="AlphaFoldDB" id="A0A2W4S449"/>
<proteinExistence type="predicted"/>
<evidence type="ECO:0000313" key="2">
    <source>
        <dbReference type="EMBL" id="PZN86198.1"/>
    </source>
</evidence>